<feature type="domain" description="OmpR/PhoB-type" evidence="3">
    <location>
        <begin position="1"/>
        <end position="94"/>
    </location>
</feature>
<dbReference type="InterPro" id="IPR036388">
    <property type="entry name" value="WH-like_DNA-bd_sf"/>
</dbReference>
<evidence type="ECO:0000256" key="1">
    <source>
        <dbReference type="ARBA" id="ARBA00023125"/>
    </source>
</evidence>
<sequence length="456" mass="50208">MIMLGQAQVFLQQRKVLRNDIVQPLGARAFDVLELLLKARGQVVNKDQILQCVWPSTVVEENNLQVHISSLRKALGCNKDIIRTIPGRGYLLVGQDEEALMPKTPTPSLWADTGSVLIGRDDVLAQVHDALARNLLVTLIGCGGIGKTAIALALAASIHESQARVVFQVMFADEQSPDGLLDKLAKAMDIEPGSMEQVMDRLKQRYTDNALLIVLDNCEHLIEGVASLCEFLFATGLCLKILVTSREPLRIRNEHTIRIPPLDTVGVESSAQALLTCSSTQLLILRLSGLDPSFVPDNASLALLGEVGRLVDGVPLALEMAAIRASALGLQIVIDELIDRPHMLDASLRTAPRRQQSLAACIEWSYRLLEMEERSVLLMISRLDGQFSLDAVCEVASGLGFTHRQLMDSMMGLITKSLLLIVPQGPFHRYRLMRATRSYLLHQIAVRNDSSLSMYP</sequence>
<dbReference type="PANTHER" id="PTHR47691">
    <property type="entry name" value="REGULATOR-RELATED"/>
    <property type="match status" value="1"/>
</dbReference>
<organism evidence="4 5">
    <name type="scientific">Pseudomonas asuensis</name>
    <dbReference type="NCBI Taxonomy" id="1825787"/>
    <lineage>
        <taxon>Bacteria</taxon>
        <taxon>Pseudomonadati</taxon>
        <taxon>Pseudomonadota</taxon>
        <taxon>Gammaproteobacteria</taxon>
        <taxon>Pseudomonadales</taxon>
        <taxon>Pseudomonadaceae</taxon>
        <taxon>Pseudomonas</taxon>
    </lineage>
</organism>
<dbReference type="EMBL" id="BMNW01000006">
    <property type="protein sequence ID" value="GGM16398.1"/>
    <property type="molecule type" value="Genomic_DNA"/>
</dbReference>
<dbReference type="PRINTS" id="PR00364">
    <property type="entry name" value="DISEASERSIST"/>
</dbReference>
<dbReference type="InterPro" id="IPR001867">
    <property type="entry name" value="OmpR/PhoB-type_DNA-bd"/>
</dbReference>
<dbReference type="InterPro" id="IPR027417">
    <property type="entry name" value="P-loop_NTPase"/>
</dbReference>
<dbReference type="Gene3D" id="3.40.50.300">
    <property type="entry name" value="P-loop containing nucleotide triphosphate hydrolases"/>
    <property type="match status" value="1"/>
</dbReference>
<comment type="caution">
    <text evidence="4">The sequence shown here is derived from an EMBL/GenBank/DDBJ whole genome shotgun (WGS) entry which is preliminary data.</text>
</comment>
<reference evidence="5" key="1">
    <citation type="journal article" date="2019" name="Int. J. Syst. Evol. Microbiol.">
        <title>The Global Catalogue of Microorganisms (GCM) 10K type strain sequencing project: providing services to taxonomists for standard genome sequencing and annotation.</title>
        <authorList>
            <consortium name="The Broad Institute Genomics Platform"/>
            <consortium name="The Broad Institute Genome Sequencing Center for Infectious Disease"/>
            <person name="Wu L."/>
            <person name="Ma J."/>
        </authorList>
    </citation>
    <scope>NUCLEOTIDE SEQUENCE [LARGE SCALE GENOMIC DNA]</scope>
    <source>
        <strain evidence="5">JCM 13501</strain>
    </source>
</reference>
<dbReference type="PANTHER" id="PTHR47691:SF3">
    <property type="entry name" value="HTH-TYPE TRANSCRIPTIONAL REGULATOR RV0890C-RELATED"/>
    <property type="match status" value="1"/>
</dbReference>
<dbReference type="InterPro" id="IPR016032">
    <property type="entry name" value="Sig_transdc_resp-reg_C-effctor"/>
</dbReference>
<evidence type="ECO:0000313" key="4">
    <source>
        <dbReference type="EMBL" id="GGM16398.1"/>
    </source>
</evidence>
<dbReference type="SUPFAM" id="SSF52540">
    <property type="entry name" value="P-loop containing nucleoside triphosphate hydrolases"/>
    <property type="match status" value="1"/>
</dbReference>
<evidence type="ECO:0000256" key="2">
    <source>
        <dbReference type="PROSITE-ProRule" id="PRU01091"/>
    </source>
</evidence>
<dbReference type="RefSeq" id="WP_188866857.1">
    <property type="nucleotide sequence ID" value="NZ_BMNW01000006.1"/>
</dbReference>
<proteinExistence type="predicted"/>
<dbReference type="SMART" id="SM00862">
    <property type="entry name" value="Trans_reg_C"/>
    <property type="match status" value="1"/>
</dbReference>
<dbReference type="Pfam" id="PF13401">
    <property type="entry name" value="AAA_22"/>
    <property type="match status" value="1"/>
</dbReference>
<gene>
    <name evidence="4" type="ORF">GCM10009425_29160</name>
</gene>
<name>A0ABQ2GX29_9PSED</name>
<keyword evidence="1 2" id="KW-0238">DNA-binding</keyword>
<accession>A0ABQ2GX29</accession>
<evidence type="ECO:0000313" key="5">
    <source>
        <dbReference type="Proteomes" id="UP000616499"/>
    </source>
</evidence>
<evidence type="ECO:0000259" key="3">
    <source>
        <dbReference type="PROSITE" id="PS51755"/>
    </source>
</evidence>
<keyword evidence="5" id="KW-1185">Reference proteome</keyword>
<dbReference type="InterPro" id="IPR049945">
    <property type="entry name" value="AAA_22"/>
</dbReference>
<dbReference type="SUPFAM" id="SSF46894">
    <property type="entry name" value="C-terminal effector domain of the bipartite response regulators"/>
    <property type="match status" value="1"/>
</dbReference>
<dbReference type="CDD" id="cd00383">
    <property type="entry name" value="trans_reg_C"/>
    <property type="match status" value="1"/>
</dbReference>
<protein>
    <recommendedName>
        <fullName evidence="3">OmpR/PhoB-type domain-containing protein</fullName>
    </recommendedName>
</protein>
<dbReference type="Proteomes" id="UP000616499">
    <property type="component" value="Unassembled WGS sequence"/>
</dbReference>
<dbReference type="Gene3D" id="1.10.10.10">
    <property type="entry name" value="Winged helix-like DNA-binding domain superfamily/Winged helix DNA-binding domain"/>
    <property type="match status" value="1"/>
</dbReference>
<dbReference type="Pfam" id="PF00486">
    <property type="entry name" value="Trans_reg_C"/>
    <property type="match status" value="1"/>
</dbReference>
<feature type="DNA-binding region" description="OmpR/PhoB-type" evidence="2">
    <location>
        <begin position="1"/>
        <end position="94"/>
    </location>
</feature>
<dbReference type="PROSITE" id="PS51755">
    <property type="entry name" value="OMPR_PHOB"/>
    <property type="match status" value="1"/>
</dbReference>